<gene>
    <name evidence="1" type="ORF">Lwal_0606</name>
</gene>
<dbReference type="PATRIC" id="fig|66969.6.peg.652"/>
<dbReference type="AlphaFoldDB" id="A0A0W1AMY2"/>
<reference evidence="1 2" key="1">
    <citation type="submission" date="2015-11" db="EMBL/GenBank/DDBJ databases">
        <title>Genomic analysis of 38 Legionella species identifies large and diverse effector repertoires.</title>
        <authorList>
            <person name="Burstein D."/>
            <person name="Amaro F."/>
            <person name="Zusman T."/>
            <person name="Lifshitz Z."/>
            <person name="Cohen O."/>
            <person name="Gilbert J.A."/>
            <person name="Pupko T."/>
            <person name="Shuman H.A."/>
            <person name="Segal G."/>
        </authorList>
    </citation>
    <scope>NUCLEOTIDE SEQUENCE [LARGE SCALE GENOMIC DNA]</scope>
    <source>
        <strain evidence="1 2">ATCC 51914</strain>
    </source>
</reference>
<dbReference type="STRING" id="66969.Lwal_0606"/>
<accession>A0A0W1AMY2</accession>
<proteinExistence type="predicted"/>
<evidence type="ECO:0000313" key="1">
    <source>
        <dbReference type="EMBL" id="KTD82568.1"/>
    </source>
</evidence>
<name>A0A0W1AMY2_9GAMM</name>
<dbReference type="EMBL" id="LNZB01000010">
    <property type="protein sequence ID" value="KTD82568.1"/>
    <property type="molecule type" value="Genomic_DNA"/>
</dbReference>
<keyword evidence="2" id="KW-1185">Reference proteome</keyword>
<sequence length="185" mass="20965">MPILYLVDYELLADVKNGLDVIEELKLNDKAILVTSCFEDIAIRARCENIGVKIIPKSYVPYIQIIQIPGTEHPSSLVFIDDDEMMRTTWIFAAEDAGKSISTYSSFEQFINELNNYSKSTIIYIDSDLGNNIQGEVCAKLLFDQGFSEIHLATGHSKDRFDHMPWIKTVVGKEPPFLLIQENVT</sequence>
<dbReference type="Proteomes" id="UP000054729">
    <property type="component" value="Unassembled WGS sequence"/>
</dbReference>
<dbReference type="RefSeq" id="WP_058479439.1">
    <property type="nucleotide sequence ID" value="NZ_CAAAIQ010000009.1"/>
</dbReference>
<protein>
    <submittedName>
        <fullName evidence="1">Uncharacterized protein</fullName>
    </submittedName>
</protein>
<evidence type="ECO:0000313" key="2">
    <source>
        <dbReference type="Proteomes" id="UP000054729"/>
    </source>
</evidence>
<comment type="caution">
    <text evidence="1">The sequence shown here is derived from an EMBL/GenBank/DDBJ whole genome shotgun (WGS) entry which is preliminary data.</text>
</comment>
<organism evidence="1 2">
    <name type="scientific">Legionella waltersii</name>
    <dbReference type="NCBI Taxonomy" id="66969"/>
    <lineage>
        <taxon>Bacteria</taxon>
        <taxon>Pseudomonadati</taxon>
        <taxon>Pseudomonadota</taxon>
        <taxon>Gammaproteobacteria</taxon>
        <taxon>Legionellales</taxon>
        <taxon>Legionellaceae</taxon>
        <taxon>Legionella</taxon>
    </lineage>
</organism>